<dbReference type="Gene3D" id="3.30.559.10">
    <property type="entry name" value="Chloramphenicol acetyltransferase-like domain"/>
    <property type="match status" value="1"/>
</dbReference>
<evidence type="ECO:0000259" key="3">
    <source>
        <dbReference type="Pfam" id="PF08242"/>
    </source>
</evidence>
<evidence type="ECO:0000259" key="4">
    <source>
        <dbReference type="Pfam" id="PF13193"/>
    </source>
</evidence>
<dbReference type="Gene3D" id="3.30.300.30">
    <property type="match status" value="1"/>
</dbReference>
<dbReference type="Gene3D" id="3.30.559.30">
    <property type="entry name" value="Nonribosomal peptide synthetase, condensation domain"/>
    <property type="match status" value="1"/>
</dbReference>
<dbReference type="SUPFAM" id="SSF53335">
    <property type="entry name" value="S-adenosyl-L-methionine-dependent methyltransferases"/>
    <property type="match status" value="1"/>
</dbReference>
<keyword evidence="6" id="KW-1185">Reference proteome</keyword>
<dbReference type="InterPro" id="IPR001242">
    <property type="entry name" value="Condensation_dom"/>
</dbReference>
<dbReference type="PANTHER" id="PTHR45527">
    <property type="entry name" value="NONRIBOSOMAL PEPTIDE SYNTHETASE"/>
    <property type="match status" value="1"/>
</dbReference>
<evidence type="ECO:0000259" key="2">
    <source>
        <dbReference type="Pfam" id="PF00668"/>
    </source>
</evidence>
<dbReference type="Gene3D" id="3.40.50.150">
    <property type="entry name" value="Vaccinia Virus protein VP39"/>
    <property type="match status" value="1"/>
</dbReference>
<proteinExistence type="predicted"/>
<protein>
    <submittedName>
        <fullName evidence="5">Amino acid adenylation domain-containing protein</fullName>
    </submittedName>
</protein>
<dbReference type="InterPro" id="IPR020845">
    <property type="entry name" value="AMP-binding_CS"/>
</dbReference>
<dbReference type="Gene3D" id="2.30.38.10">
    <property type="entry name" value="Luciferase, Domain 3"/>
    <property type="match status" value="1"/>
</dbReference>
<dbReference type="Gene3D" id="3.40.50.980">
    <property type="match status" value="2"/>
</dbReference>
<sequence>LPDQVALPGDRPRPAAASYAGDYLEVAIDAELHRALAQVARRNGATVFMVLQAGLAALMTRMGCGTDIPVGSPIAGRTDQAMDDLIGFFVNTLVLRTDTSGNPTFTRLLGRVREAALSAYAHQDVPFEYLVEALNPARSLAHHPLFQVMLALQNAPEGRFGLPGLEVTVGQARTGTAKFDLFFSLVENKAADGSPNGIRGAVEYAGDLYEPATVQALFDRWVRLLAMVADNPGRRIADLDVLAAGERDRVLRTWNATDRPLGPELLPRLWEQQVARTPGAVALVAGGTELTYRELDRQANRLAAELLALGGGPGTVVALALPRTADLLVALLAVLRTGAAYLPLDTEYPAARLEFMLRDARPAVLVATRATAADVPDVSGPRRLVLDAPETAAALTARPDTPPAVHLSPQQPAYVIYTSGSTGTPKGVVVPHGALVNFLHAMGRLVPLTPGDRLLAVTTVAFDIAALELYLPLLHGARVVLAPHETVVQPSALLDLVAAQDVTLMQATPSLWQALVAHDPAPLRGLRILTGGEALPERLAAALAGLGEVTNLYGPTETAVWSTASREAGRRPPLIGRPVDNTRAYVLDAALRPVPPGVAGDLYLGGTGLAQGYLRRPGLTASRFVACRYGAPGERMYRTGDLARWTPDGELEFLGRSDDQIKLRGHRIELGEIERALTGHPGVRQAAVAVREDRPGDQRLVAYIVPDTAAADRTPDAERHQLDDWRRLYDSVYAGAERAPFGEDFASWNSSYTDEPVPLPEMRRWRDDTVRRVLDLAPRRVLELGVGTGLLLSRLAPHCAEYWGTDFSDHVIGELGRHVAADPALRDRVTLRVQAAHDPAGLPEGHFDTVVLNSVVQYFPSADHLAEVIAAAVRLLAPGGRLFVGDVRNARLLRAMRAGVHAHRAQPPLVLAALRPAVHHDQNGEKEQRVEIGRAGWWGRVCRYVGRSG</sequence>
<feature type="non-terminal residue" evidence="5">
    <location>
        <position position="949"/>
    </location>
</feature>
<evidence type="ECO:0000313" key="6">
    <source>
        <dbReference type="Proteomes" id="UP001474181"/>
    </source>
</evidence>
<evidence type="ECO:0000313" key="5">
    <source>
        <dbReference type="EMBL" id="MER7187839.1"/>
    </source>
</evidence>
<accession>A0ABV1XFL8</accession>
<dbReference type="PROSITE" id="PS00455">
    <property type="entry name" value="AMP_BINDING"/>
    <property type="match status" value="1"/>
</dbReference>
<dbReference type="NCBIfam" id="TIGR01733">
    <property type="entry name" value="AA-adenyl-dom"/>
    <property type="match status" value="1"/>
</dbReference>
<dbReference type="CDD" id="cd02440">
    <property type="entry name" value="AdoMet_MTases"/>
    <property type="match status" value="1"/>
</dbReference>
<dbReference type="Pfam" id="PF00501">
    <property type="entry name" value="AMP-binding"/>
    <property type="match status" value="1"/>
</dbReference>
<dbReference type="InterPro" id="IPR000873">
    <property type="entry name" value="AMP-dep_synth/lig_dom"/>
</dbReference>
<organism evidence="5 6">
    <name type="scientific">Streptomyces hyaluromycini</name>
    <dbReference type="NCBI Taxonomy" id="1377993"/>
    <lineage>
        <taxon>Bacteria</taxon>
        <taxon>Bacillati</taxon>
        <taxon>Actinomycetota</taxon>
        <taxon>Actinomycetes</taxon>
        <taxon>Kitasatosporales</taxon>
        <taxon>Streptomycetaceae</taxon>
        <taxon>Streptomyces</taxon>
    </lineage>
</organism>
<comment type="caution">
    <text evidence="5">The sequence shown here is derived from an EMBL/GenBank/DDBJ whole genome shotgun (WGS) entry which is preliminary data.</text>
</comment>
<dbReference type="InterPro" id="IPR013217">
    <property type="entry name" value="Methyltransf_12"/>
</dbReference>
<dbReference type="SUPFAM" id="SSF56801">
    <property type="entry name" value="Acetyl-CoA synthetase-like"/>
    <property type="match status" value="1"/>
</dbReference>
<dbReference type="InterPro" id="IPR045851">
    <property type="entry name" value="AMP-bd_C_sf"/>
</dbReference>
<dbReference type="InterPro" id="IPR010071">
    <property type="entry name" value="AA_adenyl_dom"/>
</dbReference>
<dbReference type="Pfam" id="PF13193">
    <property type="entry name" value="AMP-binding_C"/>
    <property type="match status" value="1"/>
</dbReference>
<dbReference type="InterPro" id="IPR023213">
    <property type="entry name" value="CAT-like_dom_sf"/>
</dbReference>
<feature type="domain" description="AMP-dependent synthetase/ligase" evidence="1">
    <location>
        <begin position="271"/>
        <end position="614"/>
    </location>
</feature>
<feature type="domain" description="Methyltransferase type 12" evidence="3">
    <location>
        <begin position="782"/>
        <end position="882"/>
    </location>
</feature>
<dbReference type="EMBL" id="JBEPEK010000934">
    <property type="protein sequence ID" value="MER7187839.1"/>
    <property type="molecule type" value="Genomic_DNA"/>
</dbReference>
<feature type="domain" description="AMP-binding enzyme C-terminal" evidence="4">
    <location>
        <begin position="672"/>
        <end position="710"/>
    </location>
</feature>
<dbReference type="RefSeq" id="WP_350792536.1">
    <property type="nucleotide sequence ID" value="NZ_JBEPEK010000934.1"/>
</dbReference>
<dbReference type="PANTHER" id="PTHR45527:SF1">
    <property type="entry name" value="FATTY ACID SYNTHASE"/>
    <property type="match status" value="1"/>
</dbReference>
<dbReference type="Pfam" id="PF08242">
    <property type="entry name" value="Methyltransf_12"/>
    <property type="match status" value="1"/>
</dbReference>
<name>A0ABV1XFL8_9ACTN</name>
<evidence type="ECO:0000259" key="1">
    <source>
        <dbReference type="Pfam" id="PF00501"/>
    </source>
</evidence>
<feature type="non-terminal residue" evidence="5">
    <location>
        <position position="1"/>
    </location>
</feature>
<feature type="domain" description="Condensation" evidence="2">
    <location>
        <begin position="4"/>
        <end position="248"/>
    </location>
</feature>
<dbReference type="Pfam" id="PF00668">
    <property type="entry name" value="Condensation"/>
    <property type="match status" value="1"/>
</dbReference>
<dbReference type="InterPro" id="IPR029063">
    <property type="entry name" value="SAM-dependent_MTases_sf"/>
</dbReference>
<gene>
    <name evidence="5" type="ORF">ABT404_51715</name>
</gene>
<reference evidence="5 6" key="1">
    <citation type="submission" date="2024-06" db="EMBL/GenBank/DDBJ databases">
        <title>The Natural Products Discovery Center: Release of the First 8490 Sequenced Strains for Exploring Actinobacteria Biosynthetic Diversity.</title>
        <authorList>
            <person name="Kalkreuter E."/>
            <person name="Kautsar S.A."/>
            <person name="Yang D."/>
            <person name="Bader C.D."/>
            <person name="Teijaro C.N."/>
            <person name="Fluegel L."/>
            <person name="Davis C.M."/>
            <person name="Simpson J.R."/>
            <person name="Lauterbach L."/>
            <person name="Steele A.D."/>
            <person name="Gui C."/>
            <person name="Meng S."/>
            <person name="Li G."/>
            <person name="Viehrig K."/>
            <person name="Ye F."/>
            <person name="Su P."/>
            <person name="Kiefer A.F."/>
            <person name="Nichols A."/>
            <person name="Cepeda A.J."/>
            <person name="Yan W."/>
            <person name="Fan B."/>
            <person name="Jiang Y."/>
            <person name="Adhikari A."/>
            <person name="Zheng C.-J."/>
            <person name="Schuster L."/>
            <person name="Cowan T.M."/>
            <person name="Smanski M.J."/>
            <person name="Chevrette M.G."/>
            <person name="De Carvalho L.P.S."/>
            <person name="Shen B."/>
        </authorList>
    </citation>
    <scope>NUCLEOTIDE SEQUENCE [LARGE SCALE GENOMIC DNA]</scope>
    <source>
        <strain evidence="5 6">NPDC000234</strain>
    </source>
</reference>
<dbReference type="SUPFAM" id="SSF52777">
    <property type="entry name" value="CoA-dependent acyltransferases"/>
    <property type="match status" value="1"/>
</dbReference>
<dbReference type="InterPro" id="IPR025110">
    <property type="entry name" value="AMP-bd_C"/>
</dbReference>
<dbReference type="Proteomes" id="UP001474181">
    <property type="component" value="Unassembled WGS sequence"/>
</dbReference>